<dbReference type="InterPro" id="IPR002110">
    <property type="entry name" value="Ankyrin_rpt"/>
</dbReference>
<evidence type="ECO:0000256" key="5">
    <source>
        <dbReference type="ARBA" id="ARBA00023028"/>
    </source>
</evidence>
<evidence type="ECO:0000256" key="8">
    <source>
        <dbReference type="PROSITE-ProRule" id="PRU00023"/>
    </source>
</evidence>
<name>A0A6G1SKH3_9ACAR</name>
<dbReference type="GO" id="GO:0003950">
    <property type="term" value="F:NAD+ poly-ADP-ribosyltransferase activity"/>
    <property type="evidence" value="ECO:0007669"/>
    <property type="project" value="UniProtKB-UniRule"/>
</dbReference>
<feature type="repeat" description="ANK" evidence="8">
    <location>
        <begin position="280"/>
        <end position="312"/>
    </location>
</feature>
<keyword evidence="9" id="KW-0808">Transferase</keyword>
<comment type="subcellular location">
    <subcellularLocation>
        <location evidence="1">Target cell membrane</location>
    </subcellularLocation>
</comment>
<dbReference type="GO" id="GO:0044231">
    <property type="term" value="C:host cell presynaptic membrane"/>
    <property type="evidence" value="ECO:0007669"/>
    <property type="project" value="UniProtKB-KW"/>
</dbReference>
<keyword evidence="7" id="KW-0472">Membrane</keyword>
<accession>A0A6G1SKH3</accession>
<dbReference type="PRINTS" id="PR01415">
    <property type="entry name" value="ANKYRIN"/>
</dbReference>
<dbReference type="Pfam" id="PF12796">
    <property type="entry name" value="Ank_2"/>
    <property type="match status" value="2"/>
</dbReference>
<evidence type="ECO:0000259" key="10">
    <source>
        <dbReference type="PROSITE" id="PS51059"/>
    </source>
</evidence>
<feature type="repeat" description="ANK" evidence="8">
    <location>
        <begin position="53"/>
        <end position="85"/>
    </location>
</feature>
<keyword evidence="2" id="KW-0268">Exocytosis</keyword>
<dbReference type="EMBL" id="GGYP01005906">
    <property type="protein sequence ID" value="MDE50677.1"/>
    <property type="molecule type" value="Transcribed_RNA"/>
</dbReference>
<feature type="repeat" description="ANK" evidence="8">
    <location>
        <begin position="86"/>
        <end position="118"/>
    </location>
</feature>
<dbReference type="EC" id="2.4.2.-" evidence="9"/>
<protein>
    <recommendedName>
        <fullName evidence="9">Poly [ADP-ribose] polymerase</fullName>
        <shortName evidence="9">PARP</shortName>
        <ecNumber evidence="9">2.4.2.-</ecNumber>
    </recommendedName>
</protein>
<evidence type="ECO:0000256" key="4">
    <source>
        <dbReference type="ARBA" id="ARBA00022737"/>
    </source>
</evidence>
<dbReference type="SUPFAM" id="SSF48403">
    <property type="entry name" value="Ankyrin repeat"/>
    <property type="match status" value="1"/>
</dbReference>
<feature type="repeat" description="ANK" evidence="8">
    <location>
        <begin position="313"/>
        <end position="345"/>
    </location>
</feature>
<dbReference type="Pfam" id="PF00644">
    <property type="entry name" value="PARP"/>
    <property type="match status" value="1"/>
</dbReference>
<dbReference type="PROSITE" id="PS50088">
    <property type="entry name" value="ANK_REPEAT"/>
    <property type="match status" value="6"/>
</dbReference>
<evidence type="ECO:0000256" key="3">
    <source>
        <dbReference type="ARBA" id="ARBA00022537"/>
    </source>
</evidence>
<dbReference type="AlphaFoldDB" id="A0A6G1SKH3"/>
<feature type="repeat" description="ANK" evidence="8">
    <location>
        <begin position="119"/>
        <end position="161"/>
    </location>
</feature>
<feature type="domain" description="PARP catalytic" evidence="10">
    <location>
        <begin position="436"/>
        <end position="635"/>
    </location>
</feature>
<keyword evidence="5" id="KW-0638">Presynaptic neurotoxin</keyword>
<feature type="repeat" description="ANK" evidence="8">
    <location>
        <begin position="247"/>
        <end position="279"/>
    </location>
</feature>
<keyword evidence="3" id="KW-1052">Target cell membrane</keyword>
<organism evidence="11">
    <name type="scientific">Aceria tosichella</name>
    <name type="common">wheat curl mite</name>
    <dbReference type="NCBI Taxonomy" id="561515"/>
    <lineage>
        <taxon>Eukaryota</taxon>
        <taxon>Metazoa</taxon>
        <taxon>Ecdysozoa</taxon>
        <taxon>Arthropoda</taxon>
        <taxon>Chelicerata</taxon>
        <taxon>Arachnida</taxon>
        <taxon>Acari</taxon>
        <taxon>Acariformes</taxon>
        <taxon>Trombidiformes</taxon>
        <taxon>Prostigmata</taxon>
        <taxon>Eupodina</taxon>
        <taxon>Eriophyoidea</taxon>
        <taxon>Eriophyidae</taxon>
        <taxon>Eriophyinae</taxon>
        <taxon>Aceriini</taxon>
        <taxon>Aceria</taxon>
    </lineage>
</organism>
<keyword evidence="5" id="KW-0800">Toxin</keyword>
<evidence type="ECO:0000256" key="9">
    <source>
        <dbReference type="RuleBase" id="RU362114"/>
    </source>
</evidence>
<dbReference type="GO" id="GO:0006887">
    <property type="term" value="P:exocytosis"/>
    <property type="evidence" value="ECO:0007669"/>
    <property type="project" value="UniProtKB-KW"/>
</dbReference>
<gene>
    <name evidence="11" type="primary">Tnks</name>
    <name evidence="11" type="ORF">g.10</name>
</gene>
<proteinExistence type="predicted"/>
<dbReference type="Gene3D" id="1.25.40.20">
    <property type="entry name" value="Ankyrin repeat-containing domain"/>
    <property type="match status" value="2"/>
</dbReference>
<keyword evidence="9" id="KW-0520">NAD</keyword>
<dbReference type="PROSITE" id="PS51059">
    <property type="entry name" value="PARP_CATALYTIC"/>
    <property type="match status" value="1"/>
</dbReference>
<dbReference type="PROSITE" id="PS50297">
    <property type="entry name" value="ANK_REP_REGION"/>
    <property type="match status" value="5"/>
</dbReference>
<evidence type="ECO:0000256" key="1">
    <source>
        <dbReference type="ARBA" id="ARBA00004175"/>
    </source>
</evidence>
<keyword evidence="5" id="KW-0528">Neurotoxin</keyword>
<dbReference type="SUPFAM" id="SSF56399">
    <property type="entry name" value="ADP-ribosylation"/>
    <property type="match status" value="1"/>
</dbReference>
<dbReference type="PANTHER" id="PTHR24171">
    <property type="entry name" value="ANKYRIN REPEAT DOMAIN-CONTAINING PROTEIN 39-RELATED"/>
    <property type="match status" value="1"/>
</dbReference>
<dbReference type="Gene3D" id="3.90.228.10">
    <property type="match status" value="1"/>
</dbReference>
<evidence type="ECO:0000256" key="2">
    <source>
        <dbReference type="ARBA" id="ARBA00022483"/>
    </source>
</evidence>
<dbReference type="Gene3D" id="6.20.320.10">
    <property type="match status" value="1"/>
</dbReference>
<evidence type="ECO:0000313" key="11">
    <source>
        <dbReference type="EMBL" id="MDE50677.1"/>
    </source>
</evidence>
<dbReference type="GO" id="GO:0044218">
    <property type="term" value="C:other organism cell membrane"/>
    <property type="evidence" value="ECO:0007669"/>
    <property type="project" value="UniProtKB-KW"/>
</dbReference>
<dbReference type="SMART" id="SM00248">
    <property type="entry name" value="ANK"/>
    <property type="match status" value="6"/>
</dbReference>
<keyword evidence="4" id="KW-0677">Repeat</keyword>
<keyword evidence="6 8" id="KW-0040">ANK repeat</keyword>
<keyword evidence="9" id="KW-0328">Glycosyltransferase</keyword>
<dbReference type="InterPro" id="IPR012317">
    <property type="entry name" value="Poly(ADP-ribose)pol_cat_dom"/>
</dbReference>
<dbReference type="InterPro" id="IPR036770">
    <property type="entry name" value="Ankyrin_rpt-contain_sf"/>
</dbReference>
<evidence type="ECO:0000256" key="7">
    <source>
        <dbReference type="ARBA" id="ARBA00023298"/>
    </source>
</evidence>
<reference evidence="11" key="1">
    <citation type="submission" date="2018-10" db="EMBL/GenBank/DDBJ databases">
        <title>Transcriptome assembly of Aceria tosichella (Wheat curl mite) Type 2.</title>
        <authorList>
            <person name="Scully E.D."/>
            <person name="Geib S.M."/>
            <person name="Palmer N.A."/>
            <person name="Gupta A.K."/>
            <person name="Sarath G."/>
            <person name="Tatineni S."/>
        </authorList>
    </citation>
    <scope>NUCLEOTIDE SEQUENCE</scope>
    <source>
        <strain evidence="11">LincolnNE</strain>
    </source>
</reference>
<keyword evidence="7" id="KW-1053">Target membrane</keyword>
<sequence>MEYQVPAKHHLDFYEECVDKIFTNASTRGIDYNATKEVARLQGINMVSVRDSENKTLLHIAAGYGRKSWVTGLLSDKANVNAQDNEGRTPLHAACNHAHKTVAEKLIEAGADVNLADKTGWTALHFALTRKHKNEIKIQDKYWDVVELLLAFGADPYLESRSNNNSKKTCLDRIRDEEQKREVRLAHLTFLLSDLHPDDPIGRAKTIDKFLYVEDFFELVKIGDDNIERIQQLITPNVLKMRLAERENITPLHRAAGHNHLDVAKLFIDSGANVNATDDLGRIPLHNAAQYGHIEMIELLIEAGSEVDKRALTGHTPLHEAATNITFSASLRLIELGANKNIRSNAGELPYDLAHSDDVKEVLALDQVRMVPSKSEQAVYIVFQGAQHSAQHSSIEPNCRLQTHLISEPDNLMLDSSSSARLISNPEHKLKKVILDKSDSRYQLVARRMLESIVCHASDLGGRFSSYDILSIELMLMETAWAKYRLACQRLEIEHGPGSKNEKLLFHGSSRVDEIQIKGFNVCYAQRDGMFGAGLYFGEHSSKSNQYVFGFGKGCAKHDDKSCYECERKMIYAQVALGKSHIGKEAFPNSPHGPPGYDSVVALPEVTDGLAYPEYVVYKDDQAYPLFVITYRIKK</sequence>
<evidence type="ECO:0000256" key="6">
    <source>
        <dbReference type="ARBA" id="ARBA00023043"/>
    </source>
</evidence>